<feature type="domain" description="GS catalytic" evidence="8">
    <location>
        <begin position="73"/>
        <end position="318"/>
    </location>
</feature>
<proteinExistence type="inferred from homology"/>
<sequence>MKTVLEYVWLDANEHLRSKTKVAEGDINTLDEVPSWSYDGSSTDQAPGDHSDVTLTPVKLYYNPFHFGGWLVMCSTEKREAITFEDSEDYWFGFEQEYFITNGTGKPLGWENGEPGPQGPYYCGIGASKVAGRDVVSDHMTKCIDAEIDITGTNAEVALGQWEYQVFSKGAKNAGDDLWMSRYILERVAEEHDCDINIEPKPIKGDWNGSGMHTNFSIDSMRNNANKGIYDSILGKLEDKHDEHIAVYGKDNDQRMTGKHETASIDEFTYGEGNRGASVRIPPETVESNYTTGYLEDRRPASNANPYDITKVIIDTIV</sequence>
<evidence type="ECO:0000256" key="7">
    <source>
        <dbReference type="ARBA" id="ARBA00022840"/>
    </source>
</evidence>
<dbReference type="InterPro" id="IPR027303">
    <property type="entry name" value="Gln_synth_gly_rich_site"/>
</dbReference>
<accession>A0A381NY32</accession>
<evidence type="ECO:0000256" key="3">
    <source>
        <dbReference type="ARBA" id="ARBA00012937"/>
    </source>
</evidence>
<keyword evidence="5" id="KW-0436">Ligase</keyword>
<evidence type="ECO:0000313" key="9">
    <source>
        <dbReference type="EMBL" id="SUZ59546.1"/>
    </source>
</evidence>
<comment type="similarity">
    <text evidence="2">Belongs to the glutamine synthetase family.</text>
</comment>
<dbReference type="PROSITE" id="PS00181">
    <property type="entry name" value="GLNA_ATP"/>
    <property type="match status" value="1"/>
</dbReference>
<evidence type="ECO:0000256" key="2">
    <source>
        <dbReference type="ARBA" id="ARBA00009897"/>
    </source>
</evidence>
<dbReference type="GO" id="GO:0004356">
    <property type="term" value="F:glutamine synthetase activity"/>
    <property type="evidence" value="ECO:0007669"/>
    <property type="project" value="UniProtKB-EC"/>
</dbReference>
<evidence type="ECO:0000256" key="1">
    <source>
        <dbReference type="ARBA" id="ARBA00004496"/>
    </source>
</evidence>
<comment type="subcellular location">
    <subcellularLocation>
        <location evidence="1">Cytoplasm</location>
    </subcellularLocation>
</comment>
<dbReference type="Gene3D" id="3.30.590.10">
    <property type="entry name" value="Glutamine synthetase/guanido kinase, catalytic domain"/>
    <property type="match status" value="1"/>
</dbReference>
<dbReference type="InterPro" id="IPR036651">
    <property type="entry name" value="Gln_synt_N_sf"/>
</dbReference>
<dbReference type="GO" id="GO:0005737">
    <property type="term" value="C:cytoplasm"/>
    <property type="evidence" value="ECO:0007669"/>
    <property type="project" value="UniProtKB-SubCell"/>
</dbReference>
<dbReference type="InterPro" id="IPR008146">
    <property type="entry name" value="Gln_synth_cat_dom"/>
</dbReference>
<evidence type="ECO:0000256" key="4">
    <source>
        <dbReference type="ARBA" id="ARBA00022490"/>
    </source>
</evidence>
<dbReference type="FunFam" id="3.30.590.10:FF:000011">
    <property type="entry name" value="Glutamine synthetase"/>
    <property type="match status" value="1"/>
</dbReference>
<dbReference type="EMBL" id="UINC01000684">
    <property type="protein sequence ID" value="SUZ59546.1"/>
    <property type="molecule type" value="Genomic_DNA"/>
</dbReference>
<dbReference type="EC" id="6.3.1.2" evidence="3"/>
<dbReference type="GO" id="GO:0005524">
    <property type="term" value="F:ATP binding"/>
    <property type="evidence" value="ECO:0007669"/>
    <property type="project" value="UniProtKB-KW"/>
</dbReference>
<keyword evidence="4" id="KW-0963">Cytoplasm</keyword>
<dbReference type="SUPFAM" id="SSF54368">
    <property type="entry name" value="Glutamine synthetase, N-terminal domain"/>
    <property type="match status" value="1"/>
</dbReference>
<dbReference type="Gene3D" id="3.10.20.70">
    <property type="entry name" value="Glutamine synthetase, N-terminal domain"/>
    <property type="match status" value="1"/>
</dbReference>
<keyword evidence="6" id="KW-0547">Nucleotide-binding</keyword>
<protein>
    <recommendedName>
        <fullName evidence="3">glutamine synthetase</fullName>
        <ecNumber evidence="3">6.3.1.2</ecNumber>
    </recommendedName>
</protein>
<dbReference type="InterPro" id="IPR050292">
    <property type="entry name" value="Glutamine_Synthetase"/>
</dbReference>
<organism evidence="9">
    <name type="scientific">marine metagenome</name>
    <dbReference type="NCBI Taxonomy" id="408172"/>
    <lineage>
        <taxon>unclassified sequences</taxon>
        <taxon>metagenomes</taxon>
        <taxon>ecological metagenomes</taxon>
    </lineage>
</organism>
<evidence type="ECO:0000259" key="8">
    <source>
        <dbReference type="PROSITE" id="PS51987"/>
    </source>
</evidence>
<dbReference type="PROSITE" id="PS51987">
    <property type="entry name" value="GS_CATALYTIC"/>
    <property type="match status" value="1"/>
</dbReference>
<evidence type="ECO:0000256" key="5">
    <source>
        <dbReference type="ARBA" id="ARBA00022598"/>
    </source>
</evidence>
<gene>
    <name evidence="9" type="ORF">METZ01_LOCUS12400</name>
</gene>
<dbReference type="PANTHER" id="PTHR20852:SF57">
    <property type="entry name" value="GLUTAMINE SYNTHETASE 2 CYTOPLASMIC"/>
    <property type="match status" value="1"/>
</dbReference>
<evidence type="ECO:0000256" key="6">
    <source>
        <dbReference type="ARBA" id="ARBA00022741"/>
    </source>
</evidence>
<dbReference type="Pfam" id="PF00120">
    <property type="entry name" value="Gln-synt_C"/>
    <property type="match status" value="1"/>
</dbReference>
<dbReference type="GO" id="GO:0006542">
    <property type="term" value="P:glutamine biosynthetic process"/>
    <property type="evidence" value="ECO:0007669"/>
    <property type="project" value="InterPro"/>
</dbReference>
<reference evidence="9" key="1">
    <citation type="submission" date="2018-05" db="EMBL/GenBank/DDBJ databases">
        <authorList>
            <person name="Lanie J.A."/>
            <person name="Ng W.-L."/>
            <person name="Kazmierczak K.M."/>
            <person name="Andrzejewski T.M."/>
            <person name="Davidsen T.M."/>
            <person name="Wayne K.J."/>
            <person name="Tettelin H."/>
            <person name="Glass J.I."/>
            <person name="Rusch D."/>
            <person name="Podicherti R."/>
            <person name="Tsui H.-C.T."/>
            <person name="Winkler M.E."/>
        </authorList>
    </citation>
    <scope>NUCLEOTIDE SEQUENCE</scope>
</reference>
<dbReference type="SUPFAM" id="SSF55931">
    <property type="entry name" value="Glutamine synthetase/guanido kinase"/>
    <property type="match status" value="1"/>
</dbReference>
<name>A0A381NY32_9ZZZZ</name>
<dbReference type="AlphaFoldDB" id="A0A381NY32"/>
<keyword evidence="7" id="KW-0067">ATP-binding</keyword>
<dbReference type="SMART" id="SM01230">
    <property type="entry name" value="Gln-synt_C"/>
    <property type="match status" value="1"/>
</dbReference>
<dbReference type="InterPro" id="IPR014746">
    <property type="entry name" value="Gln_synth/guanido_kin_cat_dom"/>
</dbReference>
<dbReference type="PANTHER" id="PTHR20852">
    <property type="entry name" value="GLUTAMINE SYNTHETASE"/>
    <property type="match status" value="1"/>
</dbReference>